<evidence type="ECO:0000313" key="2">
    <source>
        <dbReference type="EMBL" id="CAE7570030.1"/>
    </source>
</evidence>
<feature type="non-terminal residue" evidence="2">
    <location>
        <position position="1"/>
    </location>
</feature>
<proteinExistence type="predicted"/>
<dbReference type="Proteomes" id="UP000601435">
    <property type="component" value="Unassembled WGS sequence"/>
</dbReference>
<protein>
    <submittedName>
        <fullName evidence="2">Uncharacterized protein</fullName>
    </submittedName>
</protein>
<gene>
    <name evidence="2" type="ORF">SNEC2469_LOCUS16607</name>
</gene>
<keyword evidence="3" id="KW-1185">Reference proteome</keyword>
<accession>A0A812UMK4</accession>
<comment type="caution">
    <text evidence="2">The sequence shown here is derived from an EMBL/GenBank/DDBJ whole genome shotgun (WGS) entry which is preliminary data.</text>
</comment>
<sequence>KGVDNFLTEAVSVDASFRQQCQSALADVERAHASELLQRAEDVFTKVSTFASELLPKIDSQEPLPKEMLCSLNATIAEAEVKSDVLPETLLNAELGSKLYPGLLKKVEAVCRRDMQELQKRELENFRALLRKGGLDDSFDAKVAQYAAERSRKLAEVIKVHEEALAHSDHRPLREQVQPGGSILRILTWNTLEFPSLTGKVVQDPAVLSTNAATAEAPPCRKAAADPTMRESPEDSSRDLFVKWCREHDALGGGALHPCDDIANSSLAILVVIAAHAAYVEKVIVDALSTEVDVAFLQELNHEVAQKVLLTGAKELSAETQLKQHASFFLKLMLRLERLGYNLVKSQRRQPLDSMSPTAE</sequence>
<dbReference type="OrthoDB" id="10400926at2759"/>
<dbReference type="AlphaFoldDB" id="A0A812UMK4"/>
<evidence type="ECO:0000256" key="1">
    <source>
        <dbReference type="SAM" id="MobiDB-lite"/>
    </source>
</evidence>
<organism evidence="2 3">
    <name type="scientific">Symbiodinium necroappetens</name>
    <dbReference type="NCBI Taxonomy" id="1628268"/>
    <lineage>
        <taxon>Eukaryota</taxon>
        <taxon>Sar</taxon>
        <taxon>Alveolata</taxon>
        <taxon>Dinophyceae</taxon>
        <taxon>Suessiales</taxon>
        <taxon>Symbiodiniaceae</taxon>
        <taxon>Symbiodinium</taxon>
    </lineage>
</organism>
<reference evidence="2" key="1">
    <citation type="submission" date="2021-02" db="EMBL/GenBank/DDBJ databases">
        <authorList>
            <person name="Dougan E. K."/>
            <person name="Rhodes N."/>
            <person name="Thang M."/>
            <person name="Chan C."/>
        </authorList>
    </citation>
    <scope>NUCLEOTIDE SEQUENCE</scope>
</reference>
<feature type="region of interest" description="Disordered" evidence="1">
    <location>
        <begin position="212"/>
        <end position="235"/>
    </location>
</feature>
<dbReference type="EMBL" id="CAJNJA010027098">
    <property type="protein sequence ID" value="CAE7570030.1"/>
    <property type="molecule type" value="Genomic_DNA"/>
</dbReference>
<name>A0A812UMK4_9DINO</name>
<evidence type="ECO:0000313" key="3">
    <source>
        <dbReference type="Proteomes" id="UP000601435"/>
    </source>
</evidence>